<dbReference type="InterPro" id="IPR038717">
    <property type="entry name" value="Tc1-like_DDE_dom"/>
</dbReference>
<dbReference type="GeneID" id="28831169"/>
<dbReference type="STRING" id="149040.A0A194WSY1"/>
<dbReference type="OrthoDB" id="3549254at2759"/>
<dbReference type="EMBL" id="KQ947427">
    <property type="protein sequence ID" value="KUJ11065.1"/>
    <property type="molecule type" value="Genomic_DNA"/>
</dbReference>
<evidence type="ECO:0000313" key="3">
    <source>
        <dbReference type="Proteomes" id="UP000070700"/>
    </source>
</evidence>
<dbReference type="InParanoid" id="A0A194WSY1"/>
<dbReference type="Proteomes" id="UP000070700">
    <property type="component" value="Unassembled WGS sequence"/>
</dbReference>
<dbReference type="KEGG" id="psco:LY89DRAFT_758758"/>
<dbReference type="RefSeq" id="XP_018065420.1">
    <property type="nucleotide sequence ID" value="XM_018221443.1"/>
</dbReference>
<protein>
    <recommendedName>
        <fullName evidence="1">Tc1-like transposase DDE domain-containing protein</fullName>
    </recommendedName>
</protein>
<dbReference type="GO" id="GO:0003676">
    <property type="term" value="F:nucleic acid binding"/>
    <property type="evidence" value="ECO:0007669"/>
    <property type="project" value="InterPro"/>
</dbReference>
<name>A0A194WSY1_MOLSC</name>
<accession>A0A194WSY1</accession>
<dbReference type="InterPro" id="IPR036397">
    <property type="entry name" value="RNaseH_sf"/>
</dbReference>
<feature type="non-terminal residue" evidence="2">
    <location>
        <position position="1"/>
    </location>
</feature>
<gene>
    <name evidence="2" type="ORF">LY89DRAFT_758758</name>
</gene>
<dbReference type="Pfam" id="PF13358">
    <property type="entry name" value="DDE_3"/>
    <property type="match status" value="1"/>
</dbReference>
<sequence>SDEAIFETGKNGRIYVTRRVDERRCPDCIKSVYKSGRTTVMIWGALSWDYKSPLVFLEKLPERKGICSKAYLQQVLQPIIFPLFDDLGPEYIFMEDGSKVHKGHAKLPRLQHNIRGFNWPPSSPDLNPIEKV</sequence>
<reference evidence="2 3" key="1">
    <citation type="submission" date="2015-10" db="EMBL/GenBank/DDBJ databases">
        <title>Full genome of DAOMC 229536 Phialocephala scopiformis, a fungal endophyte of spruce producing the potent anti-insectan compound rugulosin.</title>
        <authorList>
            <consortium name="DOE Joint Genome Institute"/>
            <person name="Walker A.K."/>
            <person name="Frasz S.L."/>
            <person name="Seifert K.A."/>
            <person name="Miller J.D."/>
            <person name="Mondo S.J."/>
            <person name="Labutti K."/>
            <person name="Lipzen A."/>
            <person name="Dockter R."/>
            <person name="Kennedy M."/>
            <person name="Grigoriev I.V."/>
            <person name="Spatafora J.W."/>
        </authorList>
    </citation>
    <scope>NUCLEOTIDE SEQUENCE [LARGE SCALE GENOMIC DNA]</scope>
    <source>
        <strain evidence="2 3">CBS 120377</strain>
    </source>
</reference>
<dbReference type="AlphaFoldDB" id="A0A194WSY1"/>
<evidence type="ECO:0000259" key="1">
    <source>
        <dbReference type="Pfam" id="PF13358"/>
    </source>
</evidence>
<evidence type="ECO:0000313" key="2">
    <source>
        <dbReference type="EMBL" id="KUJ11065.1"/>
    </source>
</evidence>
<proteinExistence type="predicted"/>
<organism evidence="2 3">
    <name type="scientific">Mollisia scopiformis</name>
    <name type="common">Conifer needle endophyte fungus</name>
    <name type="synonym">Phialocephala scopiformis</name>
    <dbReference type="NCBI Taxonomy" id="149040"/>
    <lineage>
        <taxon>Eukaryota</taxon>
        <taxon>Fungi</taxon>
        <taxon>Dikarya</taxon>
        <taxon>Ascomycota</taxon>
        <taxon>Pezizomycotina</taxon>
        <taxon>Leotiomycetes</taxon>
        <taxon>Helotiales</taxon>
        <taxon>Mollisiaceae</taxon>
        <taxon>Mollisia</taxon>
    </lineage>
</organism>
<feature type="domain" description="Tc1-like transposase DDE" evidence="1">
    <location>
        <begin position="2"/>
        <end position="132"/>
    </location>
</feature>
<keyword evidence="3" id="KW-1185">Reference proteome</keyword>
<dbReference type="Gene3D" id="3.30.420.10">
    <property type="entry name" value="Ribonuclease H-like superfamily/Ribonuclease H"/>
    <property type="match status" value="1"/>
</dbReference>